<evidence type="ECO:0000313" key="1">
    <source>
        <dbReference type="EMBL" id="MCV5626270.1"/>
    </source>
</evidence>
<name>A0AAP3A7D8_ECOLX</name>
<dbReference type="AlphaFoldDB" id="A0AAP3A7D8"/>
<dbReference type="Proteomes" id="UP001208624">
    <property type="component" value="Unassembled WGS sequence"/>
</dbReference>
<organism evidence="1 2">
    <name type="scientific">Escherichia coli</name>
    <dbReference type="NCBI Taxonomy" id="562"/>
    <lineage>
        <taxon>Bacteria</taxon>
        <taxon>Pseudomonadati</taxon>
        <taxon>Pseudomonadota</taxon>
        <taxon>Gammaproteobacteria</taxon>
        <taxon>Enterobacterales</taxon>
        <taxon>Enterobacteriaceae</taxon>
        <taxon>Escherichia</taxon>
    </lineage>
</organism>
<sequence>GQITIYLICLALLVALLAPFCFRHVQVVGNTLSYEELTAKQKNE</sequence>
<accession>A0AAP3A7D8</accession>
<evidence type="ECO:0000313" key="2">
    <source>
        <dbReference type="Proteomes" id="UP001208624"/>
    </source>
</evidence>
<proteinExistence type="predicted"/>
<reference evidence="1" key="1">
    <citation type="submission" date="2023-06" db="EMBL/GenBank/DDBJ databases">
        <title>Deciphering the underlying mechanisms mediating the transmission of blaNDM gene from human to animals in China.</title>
        <authorList>
            <person name="Chen K."/>
            <person name="Chen S."/>
        </authorList>
    </citation>
    <scope>NUCLEOTIDE SEQUENCE</scope>
    <source>
        <strain evidence="1">1199</strain>
    </source>
</reference>
<gene>
    <name evidence="1" type="ORF">OFN31_32075</name>
</gene>
<protein>
    <submittedName>
        <fullName evidence="1">Uncharacterized protein</fullName>
    </submittedName>
</protein>
<comment type="caution">
    <text evidence="1">The sequence shown here is derived from an EMBL/GenBank/DDBJ whole genome shotgun (WGS) entry which is preliminary data.</text>
</comment>
<dbReference type="EMBL" id="JAOVKC010001378">
    <property type="protein sequence ID" value="MCV5626270.1"/>
    <property type="molecule type" value="Genomic_DNA"/>
</dbReference>
<feature type="non-terminal residue" evidence="1">
    <location>
        <position position="1"/>
    </location>
</feature>